<organism evidence="1 2">
    <name type="scientific">Heterorhabditis bacteriophora</name>
    <name type="common">Entomopathogenic nematode worm</name>
    <dbReference type="NCBI Taxonomy" id="37862"/>
    <lineage>
        <taxon>Eukaryota</taxon>
        <taxon>Metazoa</taxon>
        <taxon>Ecdysozoa</taxon>
        <taxon>Nematoda</taxon>
        <taxon>Chromadorea</taxon>
        <taxon>Rhabditida</taxon>
        <taxon>Rhabditina</taxon>
        <taxon>Rhabditomorpha</taxon>
        <taxon>Strongyloidea</taxon>
        <taxon>Heterorhabditidae</taxon>
        <taxon>Heterorhabditis</taxon>
    </lineage>
</organism>
<protein>
    <submittedName>
        <fullName evidence="2">Uncharacterized protein</fullName>
    </submittedName>
</protein>
<accession>A0A1I7XAP4</accession>
<evidence type="ECO:0000313" key="1">
    <source>
        <dbReference type="Proteomes" id="UP000095283"/>
    </source>
</evidence>
<proteinExistence type="predicted"/>
<evidence type="ECO:0000313" key="2">
    <source>
        <dbReference type="WBParaSite" id="Hba_14434"/>
    </source>
</evidence>
<sequence length="119" mass="13612">MNSKRSLERLTAVVENEQRVVETRKVGYDSTPRTPIGDIIFASLPSDFQSSSLADAAFCLKGIVSDEEWESRATVRKMDETGEALIPIVRLLRNKREMKQRKNEREIPLRFIRGAHLLP</sequence>
<dbReference type="WBParaSite" id="Hba_14434">
    <property type="protein sequence ID" value="Hba_14434"/>
    <property type="gene ID" value="Hba_14434"/>
</dbReference>
<name>A0A1I7XAP4_HETBA</name>
<dbReference type="AlphaFoldDB" id="A0A1I7XAP4"/>
<dbReference type="Proteomes" id="UP000095283">
    <property type="component" value="Unplaced"/>
</dbReference>
<reference evidence="2" key="1">
    <citation type="submission" date="2016-11" db="UniProtKB">
        <authorList>
            <consortium name="WormBaseParasite"/>
        </authorList>
    </citation>
    <scope>IDENTIFICATION</scope>
</reference>
<keyword evidence="1" id="KW-1185">Reference proteome</keyword>